<proteinExistence type="predicted"/>
<protein>
    <submittedName>
        <fullName evidence="1">Uncharacterized protein</fullName>
    </submittedName>
</protein>
<evidence type="ECO:0000313" key="2">
    <source>
        <dbReference type="Proteomes" id="UP001379533"/>
    </source>
</evidence>
<accession>A0ABZ2KPL2</accession>
<organism evidence="1 2">
    <name type="scientific">Pendulispora brunnea</name>
    <dbReference type="NCBI Taxonomy" id="2905690"/>
    <lineage>
        <taxon>Bacteria</taxon>
        <taxon>Pseudomonadati</taxon>
        <taxon>Myxococcota</taxon>
        <taxon>Myxococcia</taxon>
        <taxon>Myxococcales</taxon>
        <taxon>Sorangiineae</taxon>
        <taxon>Pendulisporaceae</taxon>
        <taxon>Pendulispora</taxon>
    </lineage>
</organism>
<keyword evidence="2" id="KW-1185">Reference proteome</keyword>
<gene>
    <name evidence="1" type="ORF">LZC95_24740</name>
</gene>
<sequence length="270" mass="28095">MTVERTTGASGTEAPKSDIIARFVRSRAGVVDGDSLRLVGAAIELPPVGSCSRLSGASSATKLARSLELLNVGALSFELSGGSAAEGKPETKLVARQVPDVVDLVSGVVYTARGEGDAFPAKGRYVFRAAGSPEQEIAPFTVEATAKGEPGDIRIADQALSHRVDGSPVFIPAVDPTEIAWTTEGSADDDVVYIDVSAKAASVGGAGTRDTGVRCSFADTGRATLAATAFVADEGTIAIHRVHRESFRAKGIDSGVLRFDFARVATFRRR</sequence>
<name>A0ABZ2KPL2_9BACT</name>
<reference evidence="1 2" key="1">
    <citation type="submission" date="2021-12" db="EMBL/GenBank/DDBJ databases">
        <title>Discovery of the Pendulisporaceae a myxobacterial family with distinct sporulation behavior and unique specialized metabolism.</title>
        <authorList>
            <person name="Garcia R."/>
            <person name="Popoff A."/>
            <person name="Bader C.D."/>
            <person name="Loehr J."/>
            <person name="Walesch S."/>
            <person name="Walt C."/>
            <person name="Boldt J."/>
            <person name="Bunk B."/>
            <person name="Haeckl F.J.F.P.J."/>
            <person name="Gunesch A.P."/>
            <person name="Birkelbach J."/>
            <person name="Nuebel U."/>
            <person name="Pietschmann T."/>
            <person name="Bach T."/>
            <person name="Mueller R."/>
        </authorList>
    </citation>
    <scope>NUCLEOTIDE SEQUENCE [LARGE SCALE GENOMIC DNA]</scope>
    <source>
        <strain evidence="1 2">MSr12523</strain>
    </source>
</reference>
<dbReference type="EMBL" id="CP089982">
    <property type="protein sequence ID" value="WXB00010.1"/>
    <property type="molecule type" value="Genomic_DNA"/>
</dbReference>
<dbReference type="RefSeq" id="WP_394850652.1">
    <property type="nucleotide sequence ID" value="NZ_CP089982.1"/>
</dbReference>
<dbReference type="Proteomes" id="UP001379533">
    <property type="component" value="Chromosome"/>
</dbReference>
<evidence type="ECO:0000313" key="1">
    <source>
        <dbReference type="EMBL" id="WXB00010.1"/>
    </source>
</evidence>